<evidence type="ECO:0000256" key="10">
    <source>
        <dbReference type="ARBA" id="ARBA00023125"/>
    </source>
</evidence>
<dbReference type="InterPro" id="IPR050240">
    <property type="entry name" value="DNA_pol_type-B"/>
</dbReference>
<dbReference type="InterPro" id="IPR006172">
    <property type="entry name" value="DNA-dir_DNA_pol_B"/>
</dbReference>
<dbReference type="PANTHER" id="PTHR10322:SF23">
    <property type="entry name" value="DNA POLYMERASE DELTA CATALYTIC SUBUNIT"/>
    <property type="match status" value="1"/>
</dbReference>
<dbReference type="Gene3D" id="3.30.420.10">
    <property type="entry name" value="Ribonuclease H-like superfamily/Ribonuclease H"/>
    <property type="match status" value="1"/>
</dbReference>
<keyword evidence="5" id="KW-0235">DNA replication</keyword>
<keyword evidence="3" id="KW-0808">Transferase</keyword>
<dbReference type="GO" id="GO:0004518">
    <property type="term" value="F:nuclease activity"/>
    <property type="evidence" value="ECO:0007669"/>
    <property type="project" value="UniProtKB-KW"/>
</dbReference>
<sequence>MKPEFYINVDINRGEILERYIDVDGQDQIRSVNYGPTMFVHTQDESEYKDIYGKYAKPRKFDGISSCRQWMRETKGIVEIMGMDDFRLAYISDIYKDDVEFDKSKIRTVYFDIEVTGIDFPEPMLAVYEIDAITHYDSIDDAYYVFDLTHSTSATVDQWCAKIAAKAEAEGGDMVPQHILDRVVYMPFDNERELLLEYINLFEQKPPAVLTGWNCDKFDIPYVMNRIKNVLGQTFVKRMSPFGRVTSKVMRDKYDNEAELFTIAGINVLDYMDLYKKFGFTTQPSYSLDYISEAETDVSKLEYDGPINKLRETNHQRYISYNIIDVYCVQMIDKKRGFIDLSLALAYYAKINIGSVLSPVKTWDAILFNSLKETKVVLPESQSHIKQKFPGAFVKEIPPSLQKYVMSFDLTSLYPSIIRQVNISPETIRGMFSPGTQEQYIDKTAPRPSSEFSCAPNGMMYDKVLEGIIPIETTKMFVQRKEWKKKMITAEQNAEVIKSILARRKK</sequence>
<dbReference type="InterPro" id="IPR006134">
    <property type="entry name" value="DNA-dir_DNA_pol_B_multi_dom"/>
</dbReference>
<name>Q6J2P7_9CAUD</name>
<feature type="domain" description="DNA-directed DNA polymerase family B multifunctional" evidence="12">
    <location>
        <begin position="365"/>
        <end position="494"/>
    </location>
</feature>
<reference evidence="14 15" key="1">
    <citation type="journal article" date="2010" name="Virol. J.">
        <title>Genomes of the T4-related bacteriophages as windows on microbial genome evolution.</title>
        <authorList>
            <person name="Petrov V.M."/>
            <person name="Ratnayaka S."/>
            <person name="Nolan J.M."/>
            <person name="Miller E.S."/>
            <person name="Karam J.D."/>
        </authorList>
    </citation>
    <scope>NUCLEOTIDE SEQUENCE [LARGE SCALE GENOMIC DNA]</scope>
    <source>
        <strain evidence="14">Acj133</strain>
    </source>
</reference>
<dbReference type="InterPro" id="IPR006133">
    <property type="entry name" value="DNA-dir_DNA_pol_B_exonuc"/>
</dbReference>
<dbReference type="EC" id="2.7.7.7" evidence="2"/>
<dbReference type="SUPFAM" id="SSF56672">
    <property type="entry name" value="DNA/RNA polymerases"/>
    <property type="match status" value="1"/>
</dbReference>
<dbReference type="SUPFAM" id="SSF53098">
    <property type="entry name" value="Ribonuclease H-like"/>
    <property type="match status" value="1"/>
</dbReference>
<dbReference type="PANTHER" id="PTHR10322">
    <property type="entry name" value="DNA POLYMERASE CATALYTIC SUBUNIT"/>
    <property type="match status" value="1"/>
</dbReference>
<dbReference type="Gene3D" id="3.90.1600.10">
    <property type="entry name" value="Palm domain of DNA polymerase"/>
    <property type="match status" value="1"/>
</dbReference>
<dbReference type="SMART" id="SM00486">
    <property type="entry name" value="POLBc"/>
    <property type="match status" value="1"/>
</dbReference>
<evidence type="ECO:0000256" key="8">
    <source>
        <dbReference type="ARBA" id="ARBA00022932"/>
    </source>
</evidence>
<dbReference type="GO" id="GO:0000166">
    <property type="term" value="F:nucleotide binding"/>
    <property type="evidence" value="ECO:0007669"/>
    <property type="project" value="InterPro"/>
</dbReference>
<dbReference type="RefSeq" id="YP_004300669.1">
    <property type="nucleotide sequence ID" value="NC_015250.1"/>
</dbReference>
<evidence type="ECO:0000313" key="15">
    <source>
        <dbReference type="Proteomes" id="UP000000330"/>
    </source>
</evidence>
<keyword evidence="15" id="KW-1185">Reference proteome</keyword>
<evidence type="ECO:0000313" key="14">
    <source>
        <dbReference type="EMBL" id="AAT38486.1"/>
    </source>
</evidence>
<dbReference type="InterPro" id="IPR012337">
    <property type="entry name" value="RNaseH-like_sf"/>
</dbReference>
<organism evidence="14 15">
    <name type="scientific">Acinetobacter phage 133</name>
    <dbReference type="NCBI Taxonomy" id="2919552"/>
    <lineage>
        <taxon>Viruses</taxon>
        <taxon>Duplodnaviria</taxon>
        <taxon>Heunggongvirae</taxon>
        <taxon>Uroviricota</taxon>
        <taxon>Caudoviricetes</taxon>
        <taxon>Pantevenvirales</taxon>
        <taxon>Straboviridae</taxon>
        <taxon>Tevenvirinae</taxon>
        <taxon>Centumtrigintavirus</taxon>
        <taxon>Centumtrigintavirus cv133</taxon>
        <taxon>Acinetobacter virus 133</taxon>
    </lineage>
</organism>
<dbReference type="Pfam" id="PF03104">
    <property type="entry name" value="DNA_pol_B_exo1"/>
    <property type="match status" value="1"/>
</dbReference>
<dbReference type="GeneID" id="10323075"/>
<evidence type="ECO:0000256" key="11">
    <source>
        <dbReference type="ARBA" id="ARBA00049244"/>
    </source>
</evidence>
<comment type="catalytic activity">
    <reaction evidence="11">
        <text>DNA(n) + a 2'-deoxyribonucleoside 5'-triphosphate = DNA(n+1) + diphosphate</text>
        <dbReference type="Rhea" id="RHEA:22508"/>
        <dbReference type="Rhea" id="RHEA-COMP:17339"/>
        <dbReference type="Rhea" id="RHEA-COMP:17340"/>
        <dbReference type="ChEBI" id="CHEBI:33019"/>
        <dbReference type="ChEBI" id="CHEBI:61560"/>
        <dbReference type="ChEBI" id="CHEBI:173112"/>
        <dbReference type="EC" id="2.7.7.7"/>
    </reaction>
</comment>
<evidence type="ECO:0000259" key="13">
    <source>
        <dbReference type="Pfam" id="PF03104"/>
    </source>
</evidence>
<dbReference type="Proteomes" id="UP000000330">
    <property type="component" value="Segment"/>
</dbReference>
<dbReference type="GO" id="GO:0003677">
    <property type="term" value="F:DNA binding"/>
    <property type="evidence" value="ECO:0007669"/>
    <property type="project" value="UniProtKB-KW"/>
</dbReference>
<evidence type="ECO:0000256" key="5">
    <source>
        <dbReference type="ARBA" id="ARBA00022705"/>
    </source>
</evidence>
<accession>Q6J2P7</accession>
<feature type="domain" description="DNA-directed DNA polymerase family B exonuclease" evidence="13">
    <location>
        <begin position="95"/>
        <end position="291"/>
    </location>
</feature>
<evidence type="ECO:0000256" key="7">
    <source>
        <dbReference type="ARBA" id="ARBA00022801"/>
    </source>
</evidence>
<dbReference type="InterPro" id="IPR023211">
    <property type="entry name" value="DNA_pol_palm_dom_sf"/>
</dbReference>
<dbReference type="Gene3D" id="3.30.342.10">
    <property type="entry name" value="DNA Polymerase, chain B, domain 1"/>
    <property type="match status" value="1"/>
</dbReference>
<keyword evidence="10" id="KW-0238">DNA-binding</keyword>
<dbReference type="Pfam" id="PF00136">
    <property type="entry name" value="DNA_pol_B"/>
    <property type="match status" value="1"/>
</dbReference>
<comment type="similarity">
    <text evidence="1">Belongs to the DNA polymerase type-B family.</text>
</comment>
<keyword evidence="4" id="KW-0548">Nucleotidyltransferase</keyword>
<evidence type="ECO:0000256" key="2">
    <source>
        <dbReference type="ARBA" id="ARBA00012417"/>
    </source>
</evidence>
<dbReference type="InterPro" id="IPR036397">
    <property type="entry name" value="RNaseH_sf"/>
</dbReference>
<dbReference type="GO" id="GO:0006261">
    <property type="term" value="P:DNA-templated DNA replication"/>
    <property type="evidence" value="ECO:0007669"/>
    <property type="project" value="TreeGrafter"/>
</dbReference>
<dbReference type="InterPro" id="IPR043502">
    <property type="entry name" value="DNA/RNA_pol_sf"/>
</dbReference>
<keyword evidence="8" id="KW-0239">DNA-directed DNA polymerase</keyword>
<evidence type="ECO:0000256" key="4">
    <source>
        <dbReference type="ARBA" id="ARBA00022695"/>
    </source>
</evidence>
<dbReference type="KEGG" id="vg:10323075"/>
<dbReference type="GO" id="GO:0039693">
    <property type="term" value="P:viral DNA genome replication"/>
    <property type="evidence" value="ECO:0007669"/>
    <property type="project" value="UniProtKB-KW"/>
</dbReference>
<proteinExistence type="inferred from homology"/>
<dbReference type="GO" id="GO:0016787">
    <property type="term" value="F:hydrolase activity"/>
    <property type="evidence" value="ECO:0007669"/>
    <property type="project" value="UniProtKB-KW"/>
</dbReference>
<evidence type="ECO:0000256" key="1">
    <source>
        <dbReference type="ARBA" id="ARBA00005755"/>
    </source>
</evidence>
<evidence type="ECO:0000256" key="9">
    <source>
        <dbReference type="ARBA" id="ARBA00023109"/>
    </source>
</evidence>
<gene>
    <name evidence="14" type="primary">43A</name>
    <name evidence="14" type="ORF">Acj133p088</name>
</gene>
<evidence type="ECO:0000259" key="12">
    <source>
        <dbReference type="Pfam" id="PF00136"/>
    </source>
</evidence>
<evidence type="ECO:0000256" key="6">
    <source>
        <dbReference type="ARBA" id="ARBA00022722"/>
    </source>
</evidence>
<dbReference type="EMBL" id="HM114315">
    <property type="protein sequence ID" value="AAT38486.1"/>
    <property type="molecule type" value="Genomic_DNA"/>
</dbReference>
<dbReference type="GO" id="GO:0003887">
    <property type="term" value="F:DNA-directed DNA polymerase activity"/>
    <property type="evidence" value="ECO:0007669"/>
    <property type="project" value="UniProtKB-KW"/>
</dbReference>
<keyword evidence="7" id="KW-0378">Hydrolase</keyword>
<evidence type="ECO:0000256" key="3">
    <source>
        <dbReference type="ARBA" id="ARBA00022679"/>
    </source>
</evidence>
<keyword evidence="9" id="KW-1194">Viral DNA replication</keyword>
<protein>
    <recommendedName>
        <fullName evidence="2">DNA-directed DNA polymerase</fullName>
        <ecNumber evidence="2">2.7.7.7</ecNumber>
    </recommendedName>
</protein>
<keyword evidence="6" id="KW-0540">Nuclease</keyword>